<protein>
    <submittedName>
        <fullName evidence="1">Uncharacterized protein</fullName>
    </submittedName>
</protein>
<name>A0A1G1VGH4_9BACT</name>
<organism evidence="1 2">
    <name type="scientific">Candidatus Blackburnbacteria bacterium RIFCSPLOWO2_01_FULL_41_27</name>
    <dbReference type="NCBI Taxonomy" id="1797520"/>
    <lineage>
        <taxon>Bacteria</taxon>
        <taxon>Candidatus Blackburniibacteriota</taxon>
    </lineage>
</organism>
<evidence type="ECO:0000313" key="1">
    <source>
        <dbReference type="EMBL" id="OGY14501.1"/>
    </source>
</evidence>
<sequence length="132" mass="14926">MTHVSRRKIPDKTKAVLLDALTYGFSNLKPTQTRKILSTLLTNTETIMLAKRLGIAYLLKENAQEVDIAEILKTTRQTVARIRLQLDAGSPESREFLIQKLAKWERVSMFKSLLKTVGLGLAKEFAKNLGRI</sequence>
<dbReference type="EMBL" id="MHCD01000013">
    <property type="protein sequence ID" value="OGY14501.1"/>
    <property type="molecule type" value="Genomic_DNA"/>
</dbReference>
<dbReference type="Proteomes" id="UP000177685">
    <property type="component" value="Unassembled WGS sequence"/>
</dbReference>
<gene>
    <name evidence="1" type="ORF">A3A58_01840</name>
</gene>
<dbReference type="GO" id="GO:0043565">
    <property type="term" value="F:sequence-specific DNA binding"/>
    <property type="evidence" value="ECO:0007669"/>
    <property type="project" value="InterPro"/>
</dbReference>
<reference evidence="1 2" key="1">
    <citation type="journal article" date="2016" name="Nat. Commun.">
        <title>Thousands of microbial genomes shed light on interconnected biogeochemical processes in an aquifer system.</title>
        <authorList>
            <person name="Anantharaman K."/>
            <person name="Brown C.T."/>
            <person name="Hug L.A."/>
            <person name="Sharon I."/>
            <person name="Castelle C.J."/>
            <person name="Probst A.J."/>
            <person name="Thomas B.C."/>
            <person name="Singh A."/>
            <person name="Wilkins M.J."/>
            <person name="Karaoz U."/>
            <person name="Brodie E.L."/>
            <person name="Williams K.H."/>
            <person name="Hubbard S.S."/>
            <person name="Banfield J.F."/>
        </authorList>
    </citation>
    <scope>NUCLEOTIDE SEQUENCE [LARGE SCALE GENOMIC DNA]</scope>
</reference>
<dbReference type="InterPro" id="IPR038116">
    <property type="entry name" value="TrpR-like_sf"/>
</dbReference>
<accession>A0A1G1VGH4</accession>
<dbReference type="Pfam" id="PF01371">
    <property type="entry name" value="Trp_repressor"/>
    <property type="match status" value="1"/>
</dbReference>
<dbReference type="AlphaFoldDB" id="A0A1G1VGH4"/>
<dbReference type="GO" id="GO:0003700">
    <property type="term" value="F:DNA-binding transcription factor activity"/>
    <property type="evidence" value="ECO:0007669"/>
    <property type="project" value="InterPro"/>
</dbReference>
<dbReference type="InterPro" id="IPR010921">
    <property type="entry name" value="Trp_repressor/repl_initiator"/>
</dbReference>
<dbReference type="SUPFAM" id="SSF48295">
    <property type="entry name" value="TrpR-like"/>
    <property type="match status" value="1"/>
</dbReference>
<comment type="caution">
    <text evidence="1">The sequence shown here is derived from an EMBL/GenBank/DDBJ whole genome shotgun (WGS) entry which is preliminary data.</text>
</comment>
<evidence type="ECO:0000313" key="2">
    <source>
        <dbReference type="Proteomes" id="UP000177685"/>
    </source>
</evidence>
<dbReference type="InterPro" id="IPR000831">
    <property type="entry name" value="Trp_repress"/>
</dbReference>
<proteinExistence type="predicted"/>
<dbReference type="Gene3D" id="1.10.1270.10">
    <property type="entry name" value="TrpR-like"/>
    <property type="match status" value="1"/>
</dbReference>